<dbReference type="PANTHER" id="PTHR12083">
    <property type="entry name" value="BIFUNCTIONAL POLYNUCLEOTIDE PHOSPHATASE/KINASE"/>
    <property type="match status" value="1"/>
</dbReference>
<dbReference type="SUPFAM" id="SSF57716">
    <property type="entry name" value="Glucocorticoid receptor-like (DNA-binding domain)"/>
    <property type="match status" value="1"/>
</dbReference>
<dbReference type="GO" id="GO:0008270">
    <property type="term" value="F:zinc ion binding"/>
    <property type="evidence" value="ECO:0007669"/>
    <property type="project" value="UniProtKB-KW"/>
</dbReference>
<keyword evidence="2" id="KW-0479">Metal-binding</keyword>
<dbReference type="Pfam" id="PF00645">
    <property type="entry name" value="zf-PARP"/>
    <property type="match status" value="1"/>
</dbReference>
<dbReference type="CDD" id="cd01625">
    <property type="entry name" value="HAD_PNP"/>
    <property type="match status" value="1"/>
</dbReference>
<evidence type="ECO:0000256" key="4">
    <source>
        <dbReference type="ARBA" id="ARBA00022771"/>
    </source>
</evidence>
<evidence type="ECO:0000313" key="9">
    <source>
        <dbReference type="EMBL" id="KZV27261.1"/>
    </source>
</evidence>
<dbReference type="PANTHER" id="PTHR12083:SF9">
    <property type="entry name" value="BIFUNCTIONAL POLYNUCLEOTIDE PHOSPHATASE_KINASE"/>
    <property type="match status" value="1"/>
</dbReference>
<dbReference type="InterPro" id="IPR001510">
    <property type="entry name" value="Znf_PARP"/>
</dbReference>
<dbReference type="Gene3D" id="3.40.50.1000">
    <property type="entry name" value="HAD superfamily/HAD-like"/>
    <property type="match status" value="1"/>
</dbReference>
<dbReference type="Pfam" id="PF08645">
    <property type="entry name" value="PNK3P"/>
    <property type="match status" value="1"/>
</dbReference>
<dbReference type="GO" id="GO:0006281">
    <property type="term" value="P:DNA repair"/>
    <property type="evidence" value="ECO:0007669"/>
    <property type="project" value="TreeGrafter"/>
</dbReference>
<dbReference type="SUPFAM" id="SSF56784">
    <property type="entry name" value="HAD-like"/>
    <property type="match status" value="1"/>
</dbReference>
<dbReference type="EMBL" id="KV010646">
    <property type="protein sequence ID" value="KZV27261.1"/>
    <property type="molecule type" value="Genomic_DNA"/>
</dbReference>
<evidence type="ECO:0000256" key="7">
    <source>
        <dbReference type="ARBA" id="ARBA00023242"/>
    </source>
</evidence>
<dbReference type="InterPro" id="IPR036412">
    <property type="entry name" value="HAD-like_sf"/>
</dbReference>
<organism evidence="9 10">
    <name type="scientific">Dorcoceras hygrometricum</name>
    <dbReference type="NCBI Taxonomy" id="472368"/>
    <lineage>
        <taxon>Eukaryota</taxon>
        <taxon>Viridiplantae</taxon>
        <taxon>Streptophyta</taxon>
        <taxon>Embryophyta</taxon>
        <taxon>Tracheophyta</taxon>
        <taxon>Spermatophyta</taxon>
        <taxon>Magnoliopsida</taxon>
        <taxon>eudicotyledons</taxon>
        <taxon>Gunneridae</taxon>
        <taxon>Pentapetalae</taxon>
        <taxon>asterids</taxon>
        <taxon>lamiids</taxon>
        <taxon>Lamiales</taxon>
        <taxon>Gesneriaceae</taxon>
        <taxon>Didymocarpoideae</taxon>
        <taxon>Trichosporeae</taxon>
        <taxon>Loxocarpinae</taxon>
        <taxon>Dorcoceras</taxon>
    </lineage>
</organism>
<gene>
    <name evidence="9" type="ORF">F511_04714</name>
</gene>
<keyword evidence="10" id="KW-1185">Reference proteome</keyword>
<evidence type="ECO:0000256" key="5">
    <source>
        <dbReference type="ARBA" id="ARBA00022833"/>
    </source>
</evidence>
<dbReference type="InterPro" id="IPR006551">
    <property type="entry name" value="Polynucleotide_phosphatase"/>
</dbReference>
<feature type="domain" description="PARP-type" evidence="8">
    <location>
        <begin position="10"/>
        <end position="93"/>
    </location>
</feature>
<dbReference type="Proteomes" id="UP000250235">
    <property type="component" value="Unassembled WGS sequence"/>
</dbReference>
<dbReference type="InterPro" id="IPR036957">
    <property type="entry name" value="Znf_PARP_sf"/>
</dbReference>
<keyword evidence="5" id="KW-0862">Zinc</keyword>
<dbReference type="GO" id="GO:0046403">
    <property type="term" value="F:polynucleotide 3'-phosphatase activity"/>
    <property type="evidence" value="ECO:0007669"/>
    <property type="project" value="TreeGrafter"/>
</dbReference>
<dbReference type="InterPro" id="IPR023214">
    <property type="entry name" value="HAD_sf"/>
</dbReference>
<dbReference type="AlphaFoldDB" id="A0A2Z7AZE0"/>
<evidence type="ECO:0000256" key="1">
    <source>
        <dbReference type="ARBA" id="ARBA00004123"/>
    </source>
</evidence>
<dbReference type="NCBIfam" id="TIGR01662">
    <property type="entry name" value="HAD-SF-IIIA"/>
    <property type="match status" value="1"/>
</dbReference>
<proteinExistence type="predicted"/>
<accession>A0A2Z7AZE0</accession>
<keyword evidence="4" id="KW-0863">Zinc-finger</keyword>
<dbReference type="GO" id="GO:0003690">
    <property type="term" value="F:double-stranded DNA binding"/>
    <property type="evidence" value="ECO:0007669"/>
    <property type="project" value="TreeGrafter"/>
</dbReference>
<dbReference type="OrthoDB" id="19045at2759"/>
<dbReference type="Gene3D" id="3.30.1740.10">
    <property type="entry name" value="Zinc finger, PARP-type"/>
    <property type="match status" value="1"/>
</dbReference>
<dbReference type="InterPro" id="IPR006549">
    <property type="entry name" value="HAD-SF_hydro_IIIA"/>
</dbReference>
<keyword evidence="6" id="KW-0238">DNA-binding</keyword>
<dbReference type="InterPro" id="IPR013954">
    <property type="entry name" value="PNK3P"/>
</dbReference>
<evidence type="ECO:0000256" key="2">
    <source>
        <dbReference type="ARBA" id="ARBA00022723"/>
    </source>
</evidence>
<dbReference type="GO" id="GO:0046404">
    <property type="term" value="F:ATP-dependent polydeoxyribonucleotide 5'-hydroxyl-kinase activity"/>
    <property type="evidence" value="ECO:0007669"/>
    <property type="project" value="TreeGrafter"/>
</dbReference>
<dbReference type="NCBIfam" id="TIGR01664">
    <property type="entry name" value="DNA-3'-Pase"/>
    <property type="match status" value="1"/>
</dbReference>
<evidence type="ECO:0000259" key="8">
    <source>
        <dbReference type="PROSITE" id="PS50064"/>
    </source>
</evidence>
<dbReference type="GO" id="GO:0005634">
    <property type="term" value="C:nucleus"/>
    <property type="evidence" value="ECO:0007669"/>
    <property type="project" value="UniProtKB-SubCell"/>
</dbReference>
<evidence type="ECO:0000313" key="10">
    <source>
        <dbReference type="Proteomes" id="UP000250235"/>
    </source>
</evidence>
<dbReference type="FunFam" id="3.40.50.1000:FF:000198">
    <property type="entry name" value="Bifunctional polynucleotide phosphatase/kinase"/>
    <property type="match status" value="1"/>
</dbReference>
<protein>
    <submittedName>
        <fullName evidence="9">Polynucleotide 3'-phosphatase ZDP</fullName>
    </submittedName>
</protein>
<dbReference type="SMART" id="SM01336">
    <property type="entry name" value="zf-PARP"/>
    <property type="match status" value="1"/>
</dbReference>
<comment type="subcellular location">
    <subcellularLocation>
        <location evidence="1">Nucleus</location>
    </subcellularLocation>
</comment>
<evidence type="ECO:0000256" key="3">
    <source>
        <dbReference type="ARBA" id="ARBA00022737"/>
    </source>
</evidence>
<dbReference type="PROSITE" id="PS50064">
    <property type="entry name" value="ZF_PARP_2"/>
    <property type="match status" value="1"/>
</dbReference>
<dbReference type="FunFam" id="3.30.1740.10:FF:000006">
    <property type="entry name" value="Poly [ADP-ribose] polymerase"/>
    <property type="match status" value="1"/>
</dbReference>
<evidence type="ECO:0000256" key="6">
    <source>
        <dbReference type="ARBA" id="ARBA00023125"/>
    </source>
</evidence>
<reference evidence="9 10" key="1">
    <citation type="journal article" date="2015" name="Proc. Natl. Acad. Sci. U.S.A.">
        <title>The resurrection genome of Boea hygrometrica: A blueprint for survival of dehydration.</title>
        <authorList>
            <person name="Xiao L."/>
            <person name="Yang G."/>
            <person name="Zhang L."/>
            <person name="Yang X."/>
            <person name="Zhao S."/>
            <person name="Ji Z."/>
            <person name="Zhou Q."/>
            <person name="Hu M."/>
            <person name="Wang Y."/>
            <person name="Chen M."/>
            <person name="Xu Y."/>
            <person name="Jin H."/>
            <person name="Xiao X."/>
            <person name="Hu G."/>
            <person name="Bao F."/>
            <person name="Hu Y."/>
            <person name="Wan P."/>
            <person name="Li L."/>
            <person name="Deng X."/>
            <person name="Kuang T."/>
            <person name="Xiang C."/>
            <person name="Zhu J.K."/>
            <person name="Oliver M.J."/>
            <person name="He Y."/>
        </authorList>
    </citation>
    <scope>NUCLEOTIDE SEQUENCE [LARGE SCALE GENOMIC DNA]</scope>
    <source>
        <strain evidence="10">cv. XS01</strain>
    </source>
</reference>
<name>A0A2Z7AZE0_9LAMI</name>
<keyword evidence="3" id="KW-0677">Repeat</keyword>
<keyword evidence="7" id="KW-0539">Nucleus</keyword>
<sequence length="336" mass="37560">MSSSPAAAKLMVEYAKSGRSICKKCSKSIASGVPRLGLVSKDPRGFDMTKWHHLNCYPSSGPGSISPAESIPGFSSLKSSDRDILKKLANEVTQASNKVCGKEEEEKEEEELEQGNLKKQKFGYEDGGKLEMSISTSDIKDRYKDAILLPKWKAFQTIIFLERDDGLHDSQKIAAFDFDGCLAKTSVRRVGADAWSIMYPSIPEKLQNLYNDGYKLVIFTNESNIERWKNKRQAAVDSKLGRLENFIKLVKVPIQVFVACGLSYGVPEDPFRKPKPGMWKIMEKEFNSGLPVDINQSFYVGDAAGRPDDHSDADIKFAQAIGLKFYVPEEYFINLA</sequence>